<feature type="signal peptide" evidence="1">
    <location>
        <begin position="1"/>
        <end position="25"/>
    </location>
</feature>
<dbReference type="Proteomes" id="UP000503017">
    <property type="component" value="Chromosome"/>
</dbReference>
<organism evidence="2 3">
    <name type="scientific">Mesorhizobium loti R88b</name>
    <dbReference type="NCBI Taxonomy" id="935548"/>
    <lineage>
        <taxon>Bacteria</taxon>
        <taxon>Pseudomonadati</taxon>
        <taxon>Pseudomonadota</taxon>
        <taxon>Alphaproteobacteria</taxon>
        <taxon>Hyphomicrobiales</taxon>
        <taxon>Phyllobacteriaceae</taxon>
        <taxon>Mesorhizobium</taxon>
    </lineage>
</organism>
<gene>
    <name evidence="2" type="ORF">EB235_14815</name>
</gene>
<evidence type="ECO:0000313" key="2">
    <source>
        <dbReference type="EMBL" id="QKD02613.1"/>
    </source>
</evidence>
<dbReference type="EMBL" id="CP033367">
    <property type="protein sequence ID" value="QKD02613.1"/>
    <property type="molecule type" value="Genomic_DNA"/>
</dbReference>
<keyword evidence="1" id="KW-0732">Signal</keyword>
<protein>
    <submittedName>
        <fullName evidence="2">Uncharacterized protein</fullName>
    </submittedName>
</protein>
<dbReference type="RefSeq" id="WP_155256387.1">
    <property type="nucleotide sequence ID" value="NZ_CP033367.1"/>
</dbReference>
<dbReference type="AlphaFoldDB" id="A0A6M7WP18"/>
<evidence type="ECO:0000313" key="3">
    <source>
        <dbReference type="Proteomes" id="UP000503017"/>
    </source>
</evidence>
<accession>A0A6M7WP18</accession>
<evidence type="ECO:0000256" key="1">
    <source>
        <dbReference type="SAM" id="SignalP"/>
    </source>
</evidence>
<feature type="chain" id="PRO_5027113427" evidence="1">
    <location>
        <begin position="26"/>
        <end position="72"/>
    </location>
</feature>
<reference evidence="2 3" key="1">
    <citation type="submission" date="2018-10" db="EMBL/GenBank/DDBJ databases">
        <authorList>
            <person name="Perry B.J."/>
            <person name="Sullivan J.T."/>
            <person name="Murphy R.J.T."/>
            <person name="Ramsay J.P."/>
            <person name="Ronson C.W."/>
        </authorList>
    </citation>
    <scope>NUCLEOTIDE SEQUENCE [LARGE SCALE GENOMIC DNA]</scope>
    <source>
        <strain evidence="2 3">R88b</strain>
    </source>
</reference>
<sequence>MKIGKVLGIAAVAAMVLAVGVEANAKSTIANSPCKEDRQRLCPQFPNGSAGPCLKKHLKELSPACKAKVLGK</sequence>
<name>A0A6M7WP18_RHILI</name>
<proteinExistence type="predicted"/>